<gene>
    <name evidence="2" type="ORF">A0128_12290</name>
</gene>
<evidence type="ECO:0000313" key="2">
    <source>
        <dbReference type="EMBL" id="AOP34559.1"/>
    </source>
</evidence>
<keyword evidence="3" id="KW-1185">Reference proteome</keyword>
<evidence type="ECO:0000313" key="3">
    <source>
        <dbReference type="Proteomes" id="UP000094197"/>
    </source>
</evidence>
<accession>A0A1D7UY90</accession>
<feature type="region of interest" description="Disordered" evidence="1">
    <location>
        <begin position="153"/>
        <end position="179"/>
    </location>
</feature>
<protein>
    <submittedName>
        <fullName evidence="2">Uncharacterized protein</fullName>
    </submittedName>
</protein>
<dbReference type="NCBIfam" id="NF047693">
    <property type="entry name" value="LIC11113_fam"/>
    <property type="match status" value="1"/>
</dbReference>
<evidence type="ECO:0000256" key="1">
    <source>
        <dbReference type="SAM" id="MobiDB-lite"/>
    </source>
</evidence>
<dbReference type="KEGG" id="laj:A0128_12290"/>
<sequence>MIREFRKDCTQRSFFSKMFRKKCVLLVWILFFLVLSSGRIPAEPDPTRSAQEEFKLFLKEFQKSPSEFLAISFRRKHNSVPVSPCVFEESSRFEKVIYLTYSCKEEKFPGFIYLGSQWTSWKNNPERISLGEVLKIGKKVYLEVKPSYDLGVEEHSSWDPKKKPNKETHSEKSRPPKDYKDNFGLQYFLSIAKHPAKRSLDSGKEIFFDSSCPLIFLKKDSDFYWDKATYYSFQASCIPSSPYSYIRIKSDFLGKIRLDDKDTDQIQEGAKYLGKLKIHSIEPDKIVWQEAEIYNE</sequence>
<proteinExistence type="predicted"/>
<dbReference type="RefSeq" id="WP_069607783.1">
    <property type="nucleotide sequence ID" value="NZ_CP015217.1"/>
</dbReference>
<dbReference type="AlphaFoldDB" id="A0A1D7UY90"/>
<dbReference type="EMBL" id="CP015217">
    <property type="protein sequence ID" value="AOP34559.1"/>
    <property type="molecule type" value="Genomic_DNA"/>
</dbReference>
<organism evidence="2 3">
    <name type="scientific">Leptospira tipperaryensis</name>
    <dbReference type="NCBI Taxonomy" id="2564040"/>
    <lineage>
        <taxon>Bacteria</taxon>
        <taxon>Pseudomonadati</taxon>
        <taxon>Spirochaetota</taxon>
        <taxon>Spirochaetia</taxon>
        <taxon>Leptospirales</taxon>
        <taxon>Leptospiraceae</taxon>
        <taxon>Leptospira</taxon>
    </lineage>
</organism>
<dbReference type="OrthoDB" id="336733at2"/>
<name>A0A1D7UY90_9LEPT</name>
<dbReference type="Proteomes" id="UP000094197">
    <property type="component" value="Chromosome 1"/>
</dbReference>
<reference evidence="2 3" key="1">
    <citation type="submission" date="2016-04" db="EMBL/GenBank/DDBJ databases">
        <title>Complete genome seqeunce of Leptospira alstonii serovar Room22.</title>
        <authorList>
            <person name="Nally J.E."/>
            <person name="Bayles D.O."/>
            <person name="Hurley D."/>
            <person name="Fanning S."/>
            <person name="McMahon B.J."/>
            <person name="Arent Z."/>
        </authorList>
    </citation>
    <scope>NUCLEOTIDE SEQUENCE [LARGE SCALE GENOMIC DNA]</scope>
    <source>
        <strain evidence="2 3">GWTS #1</strain>
    </source>
</reference>